<comment type="similarity">
    <text evidence="1">Belongs to the sulfotransferase 1 family.</text>
</comment>
<dbReference type="InterPro" id="IPR000863">
    <property type="entry name" value="Sulfotransferase_dom"/>
</dbReference>
<keyword evidence="2" id="KW-0808">Transferase</keyword>
<dbReference type="EMBL" id="JBAMIC010004070">
    <property type="protein sequence ID" value="KAK7087663.1"/>
    <property type="molecule type" value="Genomic_DNA"/>
</dbReference>
<dbReference type="InterPro" id="IPR027417">
    <property type="entry name" value="P-loop_NTPase"/>
</dbReference>
<evidence type="ECO:0000256" key="2">
    <source>
        <dbReference type="ARBA" id="ARBA00022679"/>
    </source>
</evidence>
<accession>A0AAN9FW08</accession>
<dbReference type="Pfam" id="PF00685">
    <property type="entry name" value="Sulfotransfer_1"/>
    <property type="match status" value="1"/>
</dbReference>
<dbReference type="Proteomes" id="UP001374579">
    <property type="component" value="Unassembled WGS sequence"/>
</dbReference>
<gene>
    <name evidence="4" type="ORF">V1264_021682</name>
</gene>
<dbReference type="AlphaFoldDB" id="A0AAN9FW08"/>
<evidence type="ECO:0000313" key="4">
    <source>
        <dbReference type="EMBL" id="KAK7087663.1"/>
    </source>
</evidence>
<name>A0AAN9FW08_9CAEN</name>
<dbReference type="Gene3D" id="3.40.50.300">
    <property type="entry name" value="P-loop containing nucleotide triphosphate hydrolases"/>
    <property type="match status" value="1"/>
</dbReference>
<evidence type="ECO:0000256" key="1">
    <source>
        <dbReference type="ARBA" id="ARBA00005771"/>
    </source>
</evidence>
<dbReference type="SUPFAM" id="SSF52540">
    <property type="entry name" value="P-loop containing nucleoside triphosphate hydrolases"/>
    <property type="match status" value="1"/>
</dbReference>
<keyword evidence="5" id="KW-1185">Reference proteome</keyword>
<dbReference type="GO" id="GO:0008146">
    <property type="term" value="F:sulfotransferase activity"/>
    <property type="evidence" value="ECO:0007669"/>
    <property type="project" value="InterPro"/>
</dbReference>
<protein>
    <recommendedName>
        <fullName evidence="3">Sulfotransferase domain-containing protein</fullName>
    </recommendedName>
</protein>
<evidence type="ECO:0000313" key="5">
    <source>
        <dbReference type="Proteomes" id="UP001374579"/>
    </source>
</evidence>
<comment type="caution">
    <text evidence="4">The sequence shown here is derived from an EMBL/GenBank/DDBJ whole genome shotgun (WGS) entry which is preliminary data.</text>
</comment>
<dbReference type="PANTHER" id="PTHR11783">
    <property type="entry name" value="SULFOTRANSFERASE SULT"/>
    <property type="match status" value="1"/>
</dbReference>
<proteinExistence type="inferred from homology"/>
<feature type="domain" description="Sulfotransferase" evidence="3">
    <location>
        <begin position="49"/>
        <end position="295"/>
    </location>
</feature>
<organism evidence="4 5">
    <name type="scientific">Littorina saxatilis</name>
    <dbReference type="NCBI Taxonomy" id="31220"/>
    <lineage>
        <taxon>Eukaryota</taxon>
        <taxon>Metazoa</taxon>
        <taxon>Spiralia</taxon>
        <taxon>Lophotrochozoa</taxon>
        <taxon>Mollusca</taxon>
        <taxon>Gastropoda</taxon>
        <taxon>Caenogastropoda</taxon>
        <taxon>Littorinimorpha</taxon>
        <taxon>Littorinoidea</taxon>
        <taxon>Littorinidae</taxon>
        <taxon>Littorina</taxon>
    </lineage>
</organism>
<sequence>MTTPYVELKDKHGNNIYFGHFGDLLIPAFPAIQDFRQHKQDIREMDLKPEDILIAGFPKTGNNWHHEILLMLLAGSADHNKNISARDFFLEFSPLQKGDDHHGPPPRVFCTHLKFHHLPEQIFVKKTKVIYMERNPKDTWVSLYHHTNGRKGTVGYEGTWNHFFDLMISGFGYWYGDWFDYVLEWEDVIKTQTQVPIFTSAFEDLKQDPVGQIEKLDQFLGTNRGRQLCEQIADACSFTNMKKAKEMPSESKHKMLKENAAGFYRKGEVGDWKNWFTLAQNELFDEVFKKRMAGSSLRYTFVQ</sequence>
<evidence type="ECO:0000259" key="3">
    <source>
        <dbReference type="Pfam" id="PF00685"/>
    </source>
</evidence>
<reference evidence="4 5" key="1">
    <citation type="submission" date="2024-02" db="EMBL/GenBank/DDBJ databases">
        <title>Chromosome-scale genome assembly of the rough periwinkle Littorina saxatilis.</title>
        <authorList>
            <person name="De Jode A."/>
            <person name="Faria R."/>
            <person name="Formenti G."/>
            <person name="Sims Y."/>
            <person name="Smith T.P."/>
            <person name="Tracey A."/>
            <person name="Wood J.M.D."/>
            <person name="Zagrodzka Z.B."/>
            <person name="Johannesson K."/>
            <person name="Butlin R.K."/>
            <person name="Leder E.H."/>
        </authorList>
    </citation>
    <scope>NUCLEOTIDE SEQUENCE [LARGE SCALE GENOMIC DNA]</scope>
    <source>
        <strain evidence="4">Snail1</strain>
        <tissue evidence="4">Muscle</tissue>
    </source>
</reference>